<name>I2FMD1_USTHO</name>
<feature type="region of interest" description="Disordered" evidence="1">
    <location>
        <begin position="155"/>
        <end position="229"/>
    </location>
</feature>
<feature type="region of interest" description="Disordered" evidence="1">
    <location>
        <begin position="1"/>
        <end position="70"/>
    </location>
</feature>
<feature type="compositionally biased region" description="Polar residues" evidence="1">
    <location>
        <begin position="1"/>
        <end position="28"/>
    </location>
</feature>
<accession>I2FMD1</accession>
<evidence type="ECO:0000313" key="3">
    <source>
        <dbReference type="Proteomes" id="UP000006174"/>
    </source>
</evidence>
<dbReference type="HOGENOM" id="CLU_1210575_0_0_1"/>
<evidence type="ECO:0000256" key="1">
    <source>
        <dbReference type="SAM" id="MobiDB-lite"/>
    </source>
</evidence>
<evidence type="ECO:0000313" key="2">
    <source>
        <dbReference type="EMBL" id="CCF48074.1"/>
    </source>
</evidence>
<dbReference type="Proteomes" id="UP000006174">
    <property type="component" value="Unassembled WGS sequence"/>
</dbReference>
<proteinExistence type="predicted"/>
<sequence length="229" mass="25114">MSSTTGNIPSQSLPNHSKKSTSILSLQSKEVGEKTQATQETCHGSGCTGSRKTRSSYEGSTGIKESGRSRELQKNSICMNDVDITNPARICSKHDLMVDSMGISDKDGHMTNSHARRIGLTCEEDQALPRWGPSSGTGSWLPLRGARKIGVRRTVAGEEEEEQCRRSRHSSRRTGATEDTDQGGQEQQNKQGLRRRRRLIRDPCIGLDEEGTPWRGSWSSVAGDTAKDV</sequence>
<comment type="caution">
    <text evidence="2">The sequence shown here is derived from an EMBL/GenBank/DDBJ whole genome shotgun (WGS) entry which is preliminary data.</text>
</comment>
<protein>
    <submittedName>
        <fullName evidence="2">Uncharacterized protein</fullName>
    </submittedName>
</protein>
<gene>
    <name evidence="2" type="ORF">UHOR_05792</name>
</gene>
<dbReference type="AlphaFoldDB" id="I2FMD1"/>
<feature type="compositionally biased region" description="Polar residues" evidence="1">
    <location>
        <begin position="182"/>
        <end position="191"/>
    </location>
</feature>
<reference evidence="2 3" key="1">
    <citation type="journal article" date="2012" name="Plant Cell">
        <title>Genome comparison of barley and maize smut fungi reveals targeted loss of RNA silencing components and species-specific presence of transposable elements.</title>
        <authorList>
            <person name="Laurie J.D."/>
            <person name="Ali S."/>
            <person name="Linning R."/>
            <person name="Mannhaupt G."/>
            <person name="Wong P."/>
            <person name="Gueldener U."/>
            <person name="Muensterkoetter M."/>
            <person name="Moore R."/>
            <person name="Kahmann R."/>
            <person name="Bakkeren G."/>
            <person name="Schirawski J."/>
        </authorList>
    </citation>
    <scope>NUCLEOTIDE SEQUENCE [LARGE SCALE GENOMIC DNA]</scope>
    <source>
        <strain evidence="3">Uh4875-4</strain>
    </source>
</reference>
<dbReference type="EMBL" id="CAGI01000073">
    <property type="protein sequence ID" value="CCF48074.1"/>
    <property type="molecule type" value="Genomic_DNA"/>
</dbReference>
<keyword evidence="3" id="KW-1185">Reference proteome</keyword>
<organism evidence="2 3">
    <name type="scientific">Ustilago hordei</name>
    <name type="common">Barley covered smut fungus</name>
    <dbReference type="NCBI Taxonomy" id="120017"/>
    <lineage>
        <taxon>Eukaryota</taxon>
        <taxon>Fungi</taxon>
        <taxon>Dikarya</taxon>
        <taxon>Basidiomycota</taxon>
        <taxon>Ustilaginomycotina</taxon>
        <taxon>Ustilaginomycetes</taxon>
        <taxon>Ustilaginales</taxon>
        <taxon>Ustilaginaceae</taxon>
        <taxon>Ustilago</taxon>
    </lineage>
</organism>